<sequence length="305" mass="33118">MSTKDSLVPLRIGDIAVGKPLPWPVYGPNHKLLLREGFVIETQRQLEVLVKDGVYRSHTWGGSVLRGKGAPQEPKQKQAEETVEAKSYSFEELKPRVGDAVQIQVMDERYPVKLMGYAKGVTIMVSSPVVNGGVILLREGQPVVVRSFSGKDAYAFSSSILRVCNSPLPYLHLAYPKTVQSVTVRKTARAEFNLIGTVTNTTNPDLAANRPMRISDLSVSGASFSVDGSIGGKGDGLSLVFRVKLNETDTSVAITVCCVVRSVSSEPEVGAAADTLRYGVQFTDVPTDVSLLMQNMIYQKLLEDA</sequence>
<evidence type="ECO:0000256" key="3">
    <source>
        <dbReference type="ARBA" id="ARBA00023143"/>
    </source>
</evidence>
<gene>
    <name evidence="6" type="ORF">SKTS_27850</name>
</gene>
<dbReference type="Gene3D" id="2.30.110.10">
    <property type="entry name" value="Electron Transport, Fmn-binding Protein, Chain A"/>
    <property type="match status" value="1"/>
</dbReference>
<protein>
    <recommendedName>
        <fullName evidence="8">Flagellar brake protein</fullName>
    </recommendedName>
</protein>
<dbReference type="GO" id="GO:0035438">
    <property type="term" value="F:cyclic-di-GMP binding"/>
    <property type="evidence" value="ECO:0007669"/>
    <property type="project" value="InterPro"/>
</dbReference>
<dbReference type="RefSeq" id="WP_173066359.1">
    <property type="nucleotide sequence ID" value="NZ_AP022853.1"/>
</dbReference>
<feature type="domain" description="PilZ" evidence="4">
    <location>
        <begin position="185"/>
        <end position="298"/>
    </location>
</feature>
<dbReference type="SUPFAM" id="SSF141371">
    <property type="entry name" value="PilZ domain-like"/>
    <property type="match status" value="2"/>
</dbReference>
<dbReference type="Gene3D" id="2.40.10.220">
    <property type="entry name" value="predicted glycosyltransferase like domains"/>
    <property type="match status" value="1"/>
</dbReference>
<evidence type="ECO:0000313" key="6">
    <source>
        <dbReference type="EMBL" id="BCB27899.1"/>
    </source>
</evidence>
<dbReference type="KEGG" id="slac:SKTS_27850"/>
<name>A0A6F8VGQ2_9PROT</name>
<dbReference type="InterPro" id="IPR009875">
    <property type="entry name" value="PilZ_domain"/>
</dbReference>
<keyword evidence="3" id="KW-0975">Bacterial flagellum</keyword>
<evidence type="ECO:0000256" key="2">
    <source>
        <dbReference type="ARBA" id="ARBA00022741"/>
    </source>
</evidence>
<dbReference type="Proteomes" id="UP000502260">
    <property type="component" value="Chromosome"/>
</dbReference>
<dbReference type="InterPro" id="IPR012349">
    <property type="entry name" value="Split_barrel_FMN-bd"/>
</dbReference>
<accession>A0A6F8VGQ2</accession>
<proteinExistence type="predicted"/>
<evidence type="ECO:0000313" key="7">
    <source>
        <dbReference type="Proteomes" id="UP000502260"/>
    </source>
</evidence>
<dbReference type="InterPro" id="IPR009926">
    <property type="entry name" value="T3SS_YcgR_PilZN"/>
</dbReference>
<reference evidence="6" key="1">
    <citation type="journal article" date="2021" name="Arch. Microbiol.">
        <title>Sulfurimicrobium lacus gen. nov., sp. nov., a sulfur oxidizer isolated from lake water, and review of the family Sulfuricellaceae to show that it is not a later synonym of Gallionellaceae.</title>
        <authorList>
            <person name="Kojima H."/>
            <person name="Kanda M."/>
            <person name="Umezawa K."/>
            <person name="Fukui M."/>
        </authorList>
    </citation>
    <scope>NUCLEOTIDE SEQUENCE</scope>
    <source>
        <strain evidence="6">SkT11</strain>
    </source>
</reference>
<dbReference type="AlphaFoldDB" id="A0A6F8VGQ2"/>
<feature type="domain" description="Type III secretion system flagellar brake protein YcgR PilZN" evidence="5">
    <location>
        <begin position="97"/>
        <end position="176"/>
    </location>
</feature>
<keyword evidence="7" id="KW-1185">Reference proteome</keyword>
<evidence type="ECO:0000256" key="1">
    <source>
        <dbReference type="ARBA" id="ARBA00022636"/>
    </source>
</evidence>
<keyword evidence="1" id="KW-0973">c-di-GMP</keyword>
<evidence type="ECO:0008006" key="8">
    <source>
        <dbReference type="Google" id="ProtNLM"/>
    </source>
</evidence>
<keyword evidence="2" id="KW-0547">Nucleotide-binding</keyword>
<organism evidence="6 7">
    <name type="scientific">Sulfurimicrobium lacus</name>
    <dbReference type="NCBI Taxonomy" id="2715678"/>
    <lineage>
        <taxon>Bacteria</taxon>
        <taxon>Pseudomonadati</taxon>
        <taxon>Pseudomonadota</taxon>
        <taxon>Betaproteobacteria</taxon>
        <taxon>Nitrosomonadales</taxon>
        <taxon>Sulfuricellaceae</taxon>
        <taxon>Sulfurimicrobium</taxon>
    </lineage>
</organism>
<dbReference type="Pfam" id="PF07238">
    <property type="entry name" value="PilZ"/>
    <property type="match status" value="1"/>
</dbReference>
<evidence type="ECO:0000259" key="5">
    <source>
        <dbReference type="Pfam" id="PF12945"/>
    </source>
</evidence>
<dbReference type="EMBL" id="AP022853">
    <property type="protein sequence ID" value="BCB27899.1"/>
    <property type="molecule type" value="Genomic_DNA"/>
</dbReference>
<evidence type="ECO:0000259" key="4">
    <source>
        <dbReference type="Pfam" id="PF07238"/>
    </source>
</evidence>
<dbReference type="Pfam" id="PF12945">
    <property type="entry name" value="PilZNR"/>
    <property type="match status" value="1"/>
</dbReference>